<dbReference type="Proteomes" id="UP000070501">
    <property type="component" value="Unassembled WGS sequence"/>
</dbReference>
<dbReference type="OrthoDB" id="425925at2759"/>
<dbReference type="STRING" id="196109.A0A136ILQ9"/>
<feature type="signal peptide" evidence="1">
    <location>
        <begin position="1"/>
        <end position="20"/>
    </location>
</feature>
<name>A0A136ILQ9_9PEZI</name>
<gene>
    <name evidence="2" type="ORF">Micbo1qcDRAFT_220229</name>
</gene>
<feature type="chain" id="PRO_5007292782" evidence="1">
    <location>
        <begin position="21"/>
        <end position="179"/>
    </location>
</feature>
<proteinExistence type="predicted"/>
<sequence>MLLTTLFVPLVATFLGPVLAKHDNGATVYLIRHGEKPADGGQGLSPAGEQRAQCLRTVLGTSSSYNIGYIIAEQPEDNGDRARPFQTVQPLAQDLGLMVDTSCKKKDAKCVAKLVKKYDGLGNILVCWEHGMLTKIADALGADNAPEYPGGRFGDIWTLAHDSDDVTTQAVEDCPGLGP</sequence>
<dbReference type="InterPro" id="IPR029033">
    <property type="entry name" value="His_PPase_superfam"/>
</dbReference>
<accession>A0A136ILQ9</accession>
<dbReference type="EMBL" id="KQ964273">
    <property type="protein sequence ID" value="KXJ85901.1"/>
    <property type="molecule type" value="Genomic_DNA"/>
</dbReference>
<evidence type="ECO:0000313" key="2">
    <source>
        <dbReference type="EMBL" id="KXJ85901.1"/>
    </source>
</evidence>
<protein>
    <submittedName>
        <fullName evidence="2">Putative phosphoglycerate mutase family protein</fullName>
    </submittedName>
</protein>
<dbReference type="SUPFAM" id="SSF53254">
    <property type="entry name" value="Phosphoglycerate mutase-like"/>
    <property type="match status" value="1"/>
</dbReference>
<reference evidence="3" key="1">
    <citation type="submission" date="2016-02" db="EMBL/GenBank/DDBJ databases">
        <title>Draft genome sequence of Microdochium bolleyi, a fungal endophyte of beachgrass.</title>
        <authorList>
            <consortium name="DOE Joint Genome Institute"/>
            <person name="David A.S."/>
            <person name="May G."/>
            <person name="Haridas S."/>
            <person name="Lim J."/>
            <person name="Wang M."/>
            <person name="Labutti K."/>
            <person name="Lipzen A."/>
            <person name="Barry K."/>
            <person name="Grigoriev I.V."/>
        </authorList>
    </citation>
    <scope>NUCLEOTIDE SEQUENCE [LARGE SCALE GENOMIC DNA]</scope>
    <source>
        <strain evidence="3">J235TASD1</strain>
    </source>
</reference>
<keyword evidence="3" id="KW-1185">Reference proteome</keyword>
<dbReference type="AlphaFoldDB" id="A0A136ILQ9"/>
<organism evidence="2 3">
    <name type="scientific">Microdochium bolleyi</name>
    <dbReference type="NCBI Taxonomy" id="196109"/>
    <lineage>
        <taxon>Eukaryota</taxon>
        <taxon>Fungi</taxon>
        <taxon>Dikarya</taxon>
        <taxon>Ascomycota</taxon>
        <taxon>Pezizomycotina</taxon>
        <taxon>Sordariomycetes</taxon>
        <taxon>Xylariomycetidae</taxon>
        <taxon>Xylariales</taxon>
        <taxon>Microdochiaceae</taxon>
        <taxon>Microdochium</taxon>
    </lineage>
</organism>
<keyword evidence="1" id="KW-0732">Signal</keyword>
<evidence type="ECO:0000313" key="3">
    <source>
        <dbReference type="Proteomes" id="UP000070501"/>
    </source>
</evidence>
<dbReference type="InParanoid" id="A0A136ILQ9"/>
<dbReference type="Gene3D" id="3.40.50.1240">
    <property type="entry name" value="Phosphoglycerate mutase-like"/>
    <property type="match status" value="1"/>
</dbReference>
<evidence type="ECO:0000256" key="1">
    <source>
        <dbReference type="SAM" id="SignalP"/>
    </source>
</evidence>